<dbReference type="EC" id="3.2.2.27" evidence="6"/>
<keyword evidence="3 6" id="KW-0378">Hydrolase</keyword>
<comment type="caution">
    <text evidence="9">The sequence shown here is derived from an EMBL/GenBank/DDBJ whole genome shotgun (WGS) entry which is preliminary data.</text>
</comment>
<protein>
    <recommendedName>
        <fullName evidence="6">Uracil-DNA glycosylase</fullName>
        <ecNumber evidence="6">3.2.2.27</ecNumber>
    </recommendedName>
</protein>
<dbReference type="GO" id="GO:0097510">
    <property type="term" value="P:base-excision repair, AP site formation via deaminated base removal"/>
    <property type="evidence" value="ECO:0007669"/>
    <property type="project" value="TreeGrafter"/>
</dbReference>
<evidence type="ECO:0000256" key="4">
    <source>
        <dbReference type="ARBA" id="ARBA00023204"/>
    </source>
</evidence>
<dbReference type="GO" id="GO:0005634">
    <property type="term" value="C:nucleus"/>
    <property type="evidence" value="ECO:0007669"/>
    <property type="project" value="TreeGrafter"/>
</dbReference>
<comment type="similarity">
    <text evidence="1 6">Belongs to the uracil-DNA glycosylase (UDG) superfamily. UNG family.</text>
</comment>
<dbReference type="InterPro" id="IPR002043">
    <property type="entry name" value="UDG_fam1"/>
</dbReference>
<evidence type="ECO:0000313" key="10">
    <source>
        <dbReference type="Proteomes" id="UP000772434"/>
    </source>
</evidence>
<gene>
    <name evidence="9" type="ORF">BDP27DRAFT_1367413</name>
</gene>
<evidence type="ECO:0000256" key="6">
    <source>
        <dbReference type="RuleBase" id="RU003780"/>
    </source>
</evidence>
<dbReference type="Proteomes" id="UP000772434">
    <property type="component" value="Unassembled WGS sequence"/>
</dbReference>
<dbReference type="Gene3D" id="3.40.470.10">
    <property type="entry name" value="Uracil-DNA glycosylase-like domain"/>
    <property type="match status" value="1"/>
</dbReference>
<sequence>MSDDKVVYFQDLEPAHRSTAVSDTSPVASKALAASSNGNASKTTVTAVKRQRTLADMFSGPSSKRQKSTPDSSPSRSQSAFVSGVQKLNSIPFSLKEYKDSLNEEQAKHLRLECEVMGKSCAFLWEQGVRGADDTPQPLKVYPSPRDIYAWSNFTPLGKVKVVIIGQDPYPGPNQAHGLCFSVRMGVPIPPSLSNIYAEIKSEFPEFVPPRHGHLAAWANAVQARQANSHADKGWERFTQKVIDIVDKYGGASIKSSASGEASGVGRGVVFLAWGAFAQKRVAQLNKTKHLILKSAHPSPRSADRGFLGNGHFKAANDWLAERYGTDGPVDWCALDTDNQT</sequence>
<dbReference type="InterPro" id="IPR005122">
    <property type="entry name" value="Uracil-DNA_glycosylase-like"/>
</dbReference>
<feature type="domain" description="Uracil-DNA glycosylase-like" evidence="8">
    <location>
        <begin position="153"/>
        <end position="320"/>
    </location>
</feature>
<keyword evidence="4 6" id="KW-0234">DNA repair</keyword>
<dbReference type="EMBL" id="JADNRY010000129">
    <property type="protein sequence ID" value="KAF9064183.1"/>
    <property type="molecule type" value="Genomic_DNA"/>
</dbReference>
<evidence type="ECO:0000256" key="1">
    <source>
        <dbReference type="ARBA" id="ARBA00008184"/>
    </source>
</evidence>
<evidence type="ECO:0000256" key="7">
    <source>
        <dbReference type="SAM" id="MobiDB-lite"/>
    </source>
</evidence>
<dbReference type="GO" id="GO:0005739">
    <property type="term" value="C:mitochondrion"/>
    <property type="evidence" value="ECO:0007669"/>
    <property type="project" value="TreeGrafter"/>
</dbReference>
<dbReference type="PROSITE" id="PS00130">
    <property type="entry name" value="U_DNA_GLYCOSYLASE"/>
    <property type="match status" value="1"/>
</dbReference>
<dbReference type="NCBIfam" id="TIGR00628">
    <property type="entry name" value="ung"/>
    <property type="match status" value="1"/>
</dbReference>
<evidence type="ECO:0000313" key="9">
    <source>
        <dbReference type="EMBL" id="KAF9064183.1"/>
    </source>
</evidence>
<evidence type="ECO:0000256" key="3">
    <source>
        <dbReference type="ARBA" id="ARBA00022801"/>
    </source>
</evidence>
<dbReference type="AlphaFoldDB" id="A0A9P5PIU8"/>
<dbReference type="Pfam" id="PF03167">
    <property type="entry name" value="UDG"/>
    <property type="match status" value="1"/>
</dbReference>
<dbReference type="NCBIfam" id="NF003592">
    <property type="entry name" value="PRK05254.1-5"/>
    <property type="match status" value="1"/>
</dbReference>
<dbReference type="GO" id="GO:0004844">
    <property type="term" value="F:uracil DNA N-glycosylase activity"/>
    <property type="evidence" value="ECO:0007669"/>
    <property type="project" value="UniProtKB-UniRule"/>
</dbReference>
<feature type="compositionally biased region" description="Low complexity" evidence="7">
    <location>
        <begin position="69"/>
        <end position="79"/>
    </location>
</feature>
<reference evidence="9" key="1">
    <citation type="submission" date="2020-11" db="EMBL/GenBank/DDBJ databases">
        <authorList>
            <consortium name="DOE Joint Genome Institute"/>
            <person name="Ahrendt S."/>
            <person name="Riley R."/>
            <person name="Andreopoulos W."/>
            <person name="Labutti K."/>
            <person name="Pangilinan J."/>
            <person name="Ruiz-Duenas F.J."/>
            <person name="Barrasa J.M."/>
            <person name="Sanchez-Garcia M."/>
            <person name="Camarero S."/>
            <person name="Miyauchi S."/>
            <person name="Serrano A."/>
            <person name="Linde D."/>
            <person name="Babiker R."/>
            <person name="Drula E."/>
            <person name="Ayuso-Fernandez I."/>
            <person name="Pacheco R."/>
            <person name="Padilla G."/>
            <person name="Ferreira P."/>
            <person name="Barriuso J."/>
            <person name="Kellner H."/>
            <person name="Castanera R."/>
            <person name="Alfaro M."/>
            <person name="Ramirez L."/>
            <person name="Pisabarro A.G."/>
            <person name="Kuo A."/>
            <person name="Tritt A."/>
            <person name="Lipzen A."/>
            <person name="He G."/>
            <person name="Yan M."/>
            <person name="Ng V."/>
            <person name="Cullen D."/>
            <person name="Martin F."/>
            <person name="Rosso M.-N."/>
            <person name="Henrissat B."/>
            <person name="Hibbett D."/>
            <person name="Martinez A.T."/>
            <person name="Grigoriev I.V."/>
        </authorList>
    </citation>
    <scope>NUCLEOTIDE SEQUENCE</scope>
    <source>
        <strain evidence="9">AH 40177</strain>
    </source>
</reference>
<dbReference type="PANTHER" id="PTHR11264:SF0">
    <property type="entry name" value="URACIL-DNA GLYCOSYLASE"/>
    <property type="match status" value="1"/>
</dbReference>
<evidence type="ECO:0000256" key="5">
    <source>
        <dbReference type="PROSITE-ProRule" id="PRU10072"/>
    </source>
</evidence>
<name>A0A9P5PIU8_9AGAR</name>
<dbReference type="CDD" id="cd10027">
    <property type="entry name" value="UDG-F1-like"/>
    <property type="match status" value="1"/>
</dbReference>
<comment type="function">
    <text evidence="6">Excises uracil residues from the DNA which can arise as a result of misincorporation of dUMP residues by DNA polymerase or due to deamination of cytosine.</text>
</comment>
<comment type="catalytic activity">
    <reaction evidence="6">
        <text>Hydrolyzes single-stranded DNA or mismatched double-stranded DNA and polynucleotides, releasing free uracil.</text>
        <dbReference type="EC" id="3.2.2.27"/>
    </reaction>
</comment>
<feature type="active site" description="Proton acceptor" evidence="5">
    <location>
        <position position="168"/>
    </location>
</feature>
<feature type="region of interest" description="Disordered" evidence="7">
    <location>
        <begin position="50"/>
        <end position="82"/>
    </location>
</feature>
<keyword evidence="10" id="KW-1185">Reference proteome</keyword>
<dbReference type="InterPro" id="IPR018085">
    <property type="entry name" value="Ura-DNA_Glyclase_AS"/>
</dbReference>
<evidence type="ECO:0000256" key="2">
    <source>
        <dbReference type="ARBA" id="ARBA00022763"/>
    </source>
</evidence>
<dbReference type="SMART" id="SM00987">
    <property type="entry name" value="UreE_C"/>
    <property type="match status" value="1"/>
</dbReference>
<accession>A0A9P5PIU8</accession>
<dbReference type="PANTHER" id="PTHR11264">
    <property type="entry name" value="URACIL-DNA GLYCOSYLASE"/>
    <property type="match status" value="1"/>
</dbReference>
<dbReference type="OrthoDB" id="10031947at2759"/>
<evidence type="ECO:0000259" key="8">
    <source>
        <dbReference type="SMART" id="SM00986"/>
    </source>
</evidence>
<proteinExistence type="inferred from homology"/>
<keyword evidence="2 6" id="KW-0227">DNA damage</keyword>
<dbReference type="InterPro" id="IPR036895">
    <property type="entry name" value="Uracil-DNA_glycosylase-like_sf"/>
</dbReference>
<organism evidence="9 10">
    <name type="scientific">Rhodocollybia butyracea</name>
    <dbReference type="NCBI Taxonomy" id="206335"/>
    <lineage>
        <taxon>Eukaryota</taxon>
        <taxon>Fungi</taxon>
        <taxon>Dikarya</taxon>
        <taxon>Basidiomycota</taxon>
        <taxon>Agaricomycotina</taxon>
        <taxon>Agaricomycetes</taxon>
        <taxon>Agaricomycetidae</taxon>
        <taxon>Agaricales</taxon>
        <taxon>Marasmiineae</taxon>
        <taxon>Omphalotaceae</taxon>
        <taxon>Rhodocollybia</taxon>
    </lineage>
</organism>
<dbReference type="SUPFAM" id="SSF52141">
    <property type="entry name" value="Uracil-DNA glycosylase-like"/>
    <property type="match status" value="1"/>
</dbReference>
<dbReference type="SMART" id="SM00986">
    <property type="entry name" value="UDG"/>
    <property type="match status" value="1"/>
</dbReference>